<sequence length="520" mass="58968">MADYLPRLTAVSARSHHNSFISDEDYDKQIRDLVTYLQQPIRASELSSFSDSILDLSFQSVRGDRLLTIVVVYSQNLDPYLHSLSYVYVFLLRIRFIQGNNESRLPEQFYPGGELWLKAVRFLRGFDPFQIRYAGHEWRQLVELVIQATREISKPLLAVPVIRDTLLRLDPSSEVLTSVHISFVKLTLMSRSYSLALPILEKQICHFPAVTGQAYQKYHQPILCGDHESSLMFITDASGFSKKLTYRDHLQFFLYSAMVYMALKRWDEALHYLSIVISCPVTNAISKIMVEGYKKWVLASLLRYGKLVSHPNIISSHVIRACQSLAKPYISLADAFEKGDFQRMKSEVHAARSIWHMDKNTGLVYQVISTFSKRRTLKLGRTFSALTISDVAQQASDPPAPLDEVESLVASLVMSRALDAVMLHSYEYDDTMLRFSSAAKSRFLQEYSAREQILQEGRLLGIVAQSSYRANHGLELGNENLLFLQKSLRWSDGPGKGVASAGDEASSGIDIEEDIMGDIH</sequence>
<dbReference type="GO" id="GO:0005737">
    <property type="term" value="C:cytoplasm"/>
    <property type="evidence" value="ECO:0007669"/>
    <property type="project" value="UniProtKB-SubCell"/>
</dbReference>
<evidence type="ECO:0000259" key="8">
    <source>
        <dbReference type="PROSITE" id="PS50250"/>
    </source>
</evidence>
<evidence type="ECO:0000313" key="9">
    <source>
        <dbReference type="EMBL" id="KAF5862824.1"/>
    </source>
</evidence>
<dbReference type="GO" id="GO:0008180">
    <property type="term" value="C:COP9 signalosome"/>
    <property type="evidence" value="ECO:0007669"/>
    <property type="project" value="UniProtKB-KW"/>
</dbReference>
<evidence type="ECO:0000256" key="6">
    <source>
        <dbReference type="ARBA" id="ARBA00022790"/>
    </source>
</evidence>
<dbReference type="PANTHER" id="PTHR10758">
    <property type="entry name" value="26S PROTEASOME NON-ATPASE REGULATORY SUBUNIT 3/COP9 SIGNALOSOME COMPLEX SUBUNIT 3"/>
    <property type="match status" value="1"/>
</dbReference>
<dbReference type="InterPro" id="IPR000717">
    <property type="entry name" value="PCI_dom"/>
</dbReference>
<evidence type="ECO:0000313" key="10">
    <source>
        <dbReference type="Proteomes" id="UP000541154"/>
    </source>
</evidence>
<evidence type="ECO:0000256" key="5">
    <source>
        <dbReference type="ARBA" id="ARBA00022490"/>
    </source>
</evidence>
<dbReference type="Pfam" id="PF22788">
    <property type="entry name" value="COP9_hel_rpt"/>
    <property type="match status" value="2"/>
</dbReference>
<dbReference type="GO" id="GO:0006511">
    <property type="term" value="P:ubiquitin-dependent protein catabolic process"/>
    <property type="evidence" value="ECO:0007669"/>
    <property type="project" value="TreeGrafter"/>
</dbReference>
<reference evidence="9 10" key="1">
    <citation type="submission" date="2019-04" db="EMBL/GenBank/DDBJ databases">
        <title>Aspergillus burnettii sp. nov., novel species from soil in southeast Queensland.</title>
        <authorList>
            <person name="Gilchrist C.L.M."/>
            <person name="Pitt J.I."/>
            <person name="Lange L."/>
            <person name="Lacey H.J."/>
            <person name="Vuong D."/>
            <person name="Midgley D.J."/>
            <person name="Greenfield P."/>
            <person name="Bradbury M."/>
            <person name="Lacey E."/>
            <person name="Busk P.K."/>
            <person name="Pilgaard B."/>
            <person name="Chooi Y.H."/>
            <person name="Piggott A.M."/>
        </authorList>
    </citation>
    <scope>NUCLEOTIDE SEQUENCE [LARGE SCALE GENOMIC DNA]</scope>
    <source>
        <strain evidence="9 10">FRR 5400</strain>
    </source>
</reference>
<feature type="domain" description="PCI" evidence="8">
    <location>
        <begin position="268"/>
        <end position="436"/>
    </location>
</feature>
<dbReference type="InterPro" id="IPR050756">
    <property type="entry name" value="CSN3"/>
</dbReference>
<keyword evidence="10" id="KW-1185">Reference proteome</keyword>
<protein>
    <recommendedName>
        <fullName evidence="4">COP9 signalosome complex subunit 3</fullName>
    </recommendedName>
</protein>
<proteinExistence type="inferred from homology"/>
<dbReference type="PROSITE" id="PS50250">
    <property type="entry name" value="PCI"/>
    <property type="match status" value="1"/>
</dbReference>
<dbReference type="Proteomes" id="UP000541154">
    <property type="component" value="Unassembled WGS sequence"/>
</dbReference>
<comment type="caution">
    <text evidence="9">The sequence shown here is derived from an EMBL/GenBank/DDBJ whole genome shotgun (WGS) entry which is preliminary data.</text>
</comment>
<evidence type="ECO:0000256" key="4">
    <source>
        <dbReference type="ARBA" id="ARBA00014878"/>
    </source>
</evidence>
<evidence type="ECO:0000256" key="3">
    <source>
        <dbReference type="ARBA" id="ARBA00007084"/>
    </source>
</evidence>
<name>A0A8H6A835_PETAA</name>
<dbReference type="AlphaFoldDB" id="A0A8H6A835"/>
<dbReference type="EMBL" id="SPNV01000064">
    <property type="protein sequence ID" value="KAF5862824.1"/>
    <property type="molecule type" value="Genomic_DNA"/>
</dbReference>
<evidence type="ECO:0000256" key="7">
    <source>
        <dbReference type="ARBA" id="ARBA00023242"/>
    </source>
</evidence>
<keyword evidence="5" id="KW-0963">Cytoplasm</keyword>
<accession>A0A8H6A835</accession>
<dbReference type="InterPro" id="IPR055089">
    <property type="entry name" value="COP9_N"/>
</dbReference>
<organism evidence="9 10">
    <name type="scientific">Petromyces alliaceus</name>
    <name type="common">Aspergillus alliaceus</name>
    <dbReference type="NCBI Taxonomy" id="209559"/>
    <lineage>
        <taxon>Eukaryota</taxon>
        <taxon>Fungi</taxon>
        <taxon>Dikarya</taxon>
        <taxon>Ascomycota</taxon>
        <taxon>Pezizomycotina</taxon>
        <taxon>Eurotiomycetes</taxon>
        <taxon>Eurotiomycetidae</taxon>
        <taxon>Eurotiales</taxon>
        <taxon>Aspergillaceae</taxon>
        <taxon>Aspergillus</taxon>
        <taxon>Aspergillus subgen. Circumdati</taxon>
    </lineage>
</organism>
<dbReference type="PANTHER" id="PTHR10758:SF1">
    <property type="entry name" value="COP9 SIGNALOSOME COMPLEX SUBUNIT 3"/>
    <property type="match status" value="1"/>
</dbReference>
<gene>
    <name evidence="9" type="ORF">ETB97_011064</name>
</gene>
<comment type="similarity">
    <text evidence="3">Belongs to the CSN3 family.</text>
</comment>
<evidence type="ECO:0000256" key="2">
    <source>
        <dbReference type="ARBA" id="ARBA00004496"/>
    </source>
</evidence>
<keyword evidence="6" id="KW-0736">Signalosome</keyword>
<keyword evidence="7" id="KW-0539">Nucleus</keyword>
<comment type="subcellular location">
    <subcellularLocation>
        <location evidence="2">Cytoplasm</location>
    </subcellularLocation>
    <subcellularLocation>
        <location evidence="1">Nucleus</location>
    </subcellularLocation>
</comment>
<evidence type="ECO:0000256" key="1">
    <source>
        <dbReference type="ARBA" id="ARBA00004123"/>
    </source>
</evidence>